<name>A0A1F6BCJ4_9BACT</name>
<organism evidence="2 3">
    <name type="scientific">Candidatus Gottesmanbacteria bacterium RIFOXYB1_FULL_47_11</name>
    <dbReference type="NCBI Taxonomy" id="1798401"/>
    <lineage>
        <taxon>Bacteria</taxon>
        <taxon>Candidatus Gottesmaniibacteriota</taxon>
    </lineage>
</organism>
<dbReference type="Pfam" id="PF01008">
    <property type="entry name" value="IF-2B"/>
    <property type="match status" value="1"/>
</dbReference>
<accession>A0A1F6BCJ4</accession>
<dbReference type="Gene3D" id="1.20.120.420">
    <property type="entry name" value="translation initiation factor eif-2b, domain 1"/>
    <property type="match status" value="1"/>
</dbReference>
<comment type="caution">
    <text evidence="2">The sequence shown here is derived from an EMBL/GenBank/DDBJ whole genome shotgun (WGS) entry which is preliminary data.</text>
</comment>
<dbReference type="Gene3D" id="3.40.50.10470">
    <property type="entry name" value="Translation initiation factor eif-2b, domain 2"/>
    <property type="match status" value="1"/>
</dbReference>
<protein>
    <submittedName>
        <fullName evidence="2">Uncharacterized protein</fullName>
    </submittedName>
</protein>
<evidence type="ECO:0000256" key="1">
    <source>
        <dbReference type="RuleBase" id="RU003814"/>
    </source>
</evidence>
<dbReference type="GO" id="GO:0046523">
    <property type="term" value="F:S-methyl-5-thioribose-1-phosphate isomerase activity"/>
    <property type="evidence" value="ECO:0007669"/>
    <property type="project" value="TreeGrafter"/>
</dbReference>
<gene>
    <name evidence="2" type="ORF">A2363_03975</name>
</gene>
<reference evidence="2 3" key="1">
    <citation type="journal article" date="2016" name="Nat. Commun.">
        <title>Thousands of microbial genomes shed light on interconnected biogeochemical processes in an aquifer system.</title>
        <authorList>
            <person name="Anantharaman K."/>
            <person name="Brown C.T."/>
            <person name="Hug L.A."/>
            <person name="Sharon I."/>
            <person name="Castelle C.J."/>
            <person name="Probst A.J."/>
            <person name="Thomas B.C."/>
            <person name="Singh A."/>
            <person name="Wilkins M.J."/>
            <person name="Karaoz U."/>
            <person name="Brodie E.L."/>
            <person name="Williams K.H."/>
            <person name="Hubbard S.S."/>
            <person name="Banfield J.F."/>
        </authorList>
    </citation>
    <scope>NUCLEOTIDE SEQUENCE [LARGE SCALE GENOMIC DNA]</scope>
</reference>
<comment type="similarity">
    <text evidence="1">Belongs to the eIF-2B alpha/beta/delta subunits family.</text>
</comment>
<dbReference type="PANTHER" id="PTHR43475">
    <property type="entry name" value="METHYLTHIORIBOSE-1-PHOSPHATE ISOMERASE"/>
    <property type="match status" value="1"/>
</dbReference>
<dbReference type="AlphaFoldDB" id="A0A1F6BCJ4"/>
<dbReference type="Proteomes" id="UP000176186">
    <property type="component" value="Unassembled WGS sequence"/>
</dbReference>
<evidence type="ECO:0000313" key="3">
    <source>
        <dbReference type="Proteomes" id="UP000176186"/>
    </source>
</evidence>
<dbReference type="InterPro" id="IPR027363">
    <property type="entry name" value="M1Pi_N"/>
</dbReference>
<dbReference type="SUPFAM" id="SSF100950">
    <property type="entry name" value="NagB/RpiA/CoA transferase-like"/>
    <property type="match status" value="1"/>
</dbReference>
<evidence type="ECO:0000313" key="2">
    <source>
        <dbReference type="EMBL" id="OGG34666.1"/>
    </source>
</evidence>
<dbReference type="InterPro" id="IPR042529">
    <property type="entry name" value="IF_2B-like_C"/>
</dbReference>
<dbReference type="InterPro" id="IPR037171">
    <property type="entry name" value="NagB/RpiA_transferase-like"/>
</dbReference>
<dbReference type="GO" id="GO:0019509">
    <property type="term" value="P:L-methionine salvage from methylthioadenosine"/>
    <property type="evidence" value="ECO:0007669"/>
    <property type="project" value="TreeGrafter"/>
</dbReference>
<sequence length="275" mass="29773">MQTEDQLIADIKNLKIQGATNVAMAILNFLSLAPTELAKEIGERLAYVRPTEPLAQNAIRYICSSPDIKTNIAAYTSFIENAKKSIITHGAGVTHDGKTYLTHCHASTVTSALLAHKAHVIATETRPRFQGRTTAQELLDAGIDVTMIVDSAAASLIHDSHIAGMLVGADLLTSNGFVNKIGTYGIALAAQKHGVPIYCFSTLLKYGDNPVIENRDPKEIWPDAPNKLKFYAPAFDFTPYDAGVTLITEVGVVKGQDVLAAVKKEYPWLIPTKTI</sequence>
<dbReference type="EMBL" id="MFKE01000024">
    <property type="protein sequence ID" value="OGG34666.1"/>
    <property type="molecule type" value="Genomic_DNA"/>
</dbReference>
<proteinExistence type="inferred from homology"/>
<dbReference type="STRING" id="1798401.A2363_03975"/>
<dbReference type="PANTHER" id="PTHR43475:SF1">
    <property type="entry name" value="METHYLTHIORIBOSE-1-PHOSPHATE ISOMERASE"/>
    <property type="match status" value="1"/>
</dbReference>
<dbReference type="InterPro" id="IPR000649">
    <property type="entry name" value="IF-2B-related"/>
</dbReference>